<dbReference type="InterPro" id="IPR036086">
    <property type="entry name" value="ParB/Sulfiredoxin_sf"/>
</dbReference>
<comment type="similarity">
    <text evidence="1">Belongs to the ParB family.</text>
</comment>
<dbReference type="EMBL" id="CZAB01000001">
    <property type="protein sequence ID" value="CUN94482.1"/>
    <property type="molecule type" value="Genomic_DNA"/>
</dbReference>
<evidence type="ECO:0000259" key="3">
    <source>
        <dbReference type="SMART" id="SM00470"/>
    </source>
</evidence>
<dbReference type="GO" id="GO:0005694">
    <property type="term" value="C:chromosome"/>
    <property type="evidence" value="ECO:0007669"/>
    <property type="project" value="TreeGrafter"/>
</dbReference>
<keyword evidence="4" id="KW-0238">DNA-binding</keyword>
<proteinExistence type="inferred from homology"/>
<evidence type="ECO:0000313" key="5">
    <source>
        <dbReference type="Proteomes" id="UP000095512"/>
    </source>
</evidence>
<dbReference type="InterPro" id="IPR004437">
    <property type="entry name" value="ParB/RepB/Spo0J"/>
</dbReference>
<dbReference type="Proteomes" id="UP000095512">
    <property type="component" value="Unassembled WGS sequence"/>
</dbReference>
<dbReference type="PANTHER" id="PTHR33375:SF1">
    <property type="entry name" value="CHROMOSOME-PARTITIONING PROTEIN PARB-RELATED"/>
    <property type="match status" value="1"/>
</dbReference>
<dbReference type="NCBIfam" id="TIGR00180">
    <property type="entry name" value="parB_part"/>
    <property type="match status" value="1"/>
</dbReference>
<dbReference type="PANTHER" id="PTHR33375">
    <property type="entry name" value="CHROMOSOME-PARTITIONING PROTEIN PARB-RELATED"/>
    <property type="match status" value="1"/>
</dbReference>
<dbReference type="SUPFAM" id="SSF109709">
    <property type="entry name" value="KorB DNA-binding domain-like"/>
    <property type="match status" value="1"/>
</dbReference>
<dbReference type="SUPFAM" id="SSF110849">
    <property type="entry name" value="ParB/Sulfiredoxin"/>
    <property type="match status" value="1"/>
</dbReference>
<reference evidence="4 5" key="1">
    <citation type="submission" date="2015-09" db="EMBL/GenBank/DDBJ databases">
        <authorList>
            <consortium name="Pathogen Informatics"/>
        </authorList>
    </citation>
    <scope>NUCLEOTIDE SEQUENCE [LARGE SCALE GENOMIC DNA]</scope>
    <source>
        <strain evidence="4 5">2789STDY5834865</strain>
    </source>
</reference>
<name>A0A174B0U2_9FIRM</name>
<dbReference type="CDD" id="cd16407">
    <property type="entry name" value="ParB_N_like"/>
    <property type="match status" value="1"/>
</dbReference>
<evidence type="ECO:0000256" key="1">
    <source>
        <dbReference type="ARBA" id="ARBA00006295"/>
    </source>
</evidence>
<gene>
    <name evidence="4" type="primary">parB_1</name>
    <name evidence="4" type="ORF">ERS852480_00189</name>
</gene>
<dbReference type="InterPro" id="IPR003115">
    <property type="entry name" value="ParB_N"/>
</dbReference>
<dbReference type="RefSeq" id="WP_057571055.1">
    <property type="nucleotide sequence ID" value="NZ_CZAB01000001.1"/>
</dbReference>
<dbReference type="Gene3D" id="3.90.1530.30">
    <property type="match status" value="1"/>
</dbReference>
<dbReference type="InterPro" id="IPR050336">
    <property type="entry name" value="Chromosome_partition/occlusion"/>
</dbReference>
<organism evidence="4 5">
    <name type="scientific">Enterocloster clostridioformis</name>
    <dbReference type="NCBI Taxonomy" id="1531"/>
    <lineage>
        <taxon>Bacteria</taxon>
        <taxon>Bacillati</taxon>
        <taxon>Bacillota</taxon>
        <taxon>Clostridia</taxon>
        <taxon>Lachnospirales</taxon>
        <taxon>Lachnospiraceae</taxon>
        <taxon>Enterocloster</taxon>
    </lineage>
</organism>
<feature type="domain" description="ParB-like N-terminal" evidence="3">
    <location>
        <begin position="199"/>
        <end position="293"/>
    </location>
</feature>
<feature type="compositionally biased region" description="Basic and acidic residues" evidence="2">
    <location>
        <begin position="90"/>
        <end position="124"/>
    </location>
</feature>
<protein>
    <submittedName>
        <fullName evidence="4">DNA-binding protein</fullName>
    </submittedName>
</protein>
<sequence>MADEKLNTGPEVQKTEEAPAPAVADPAHGEAAVPEHPPEQAGPADPGDVVISAEQIDALMAEKRQAARAEVEKAEASREQEAGAPAPEHPAVESEKAEKPRRGRPPKSDKTERPGPEAEKEPKKAGPRKGRPSKADKAAPDKAQPSQRDKLSRSGGKAPEAPAPPDAGKDKPAKEAAPPEQGVTEPTVPPRPVEEGKLVYLKLSDLHPFHTFRPHPFKVRDDAKMQETVASIKLNGVMVPGLARPEKDGNGYEIVAGHRRCRGSELAGLEEMPFIVRDMTDHEAVEAMKDSNKQRDQTLPSELAALLDLEVEDIKHQGSRLKGVAEGDVGKRSVEIVGEAHGMNYKKVMRYLRLNHLVPELMDKVDDKKMGFMPAVELSYIKPKNQRLIAVSIDGEQASPSLAQAKQLRELDKEGKLNGDVIDGILSEKKKEDRGVIISMAELEKYFGKEATPAKMKEQIMTLLDEWKEKQPPELAKAPKKMEKDK</sequence>
<evidence type="ECO:0000313" key="4">
    <source>
        <dbReference type="EMBL" id="CUN94482.1"/>
    </source>
</evidence>
<accession>A0A174B0U2</accession>
<evidence type="ECO:0000256" key="2">
    <source>
        <dbReference type="SAM" id="MobiDB-lite"/>
    </source>
</evidence>
<dbReference type="GO" id="GO:0003677">
    <property type="term" value="F:DNA binding"/>
    <property type="evidence" value="ECO:0007669"/>
    <property type="project" value="UniProtKB-KW"/>
</dbReference>
<feature type="region of interest" description="Disordered" evidence="2">
    <location>
        <begin position="1"/>
        <end position="192"/>
    </location>
</feature>
<dbReference type="AlphaFoldDB" id="A0A174B0U2"/>
<feature type="compositionally biased region" description="Low complexity" evidence="2">
    <location>
        <begin position="175"/>
        <end position="186"/>
    </location>
</feature>
<dbReference type="SMART" id="SM00470">
    <property type="entry name" value="ParB"/>
    <property type="match status" value="1"/>
</dbReference>
<dbReference type="GO" id="GO:0007059">
    <property type="term" value="P:chromosome segregation"/>
    <property type="evidence" value="ECO:0007669"/>
    <property type="project" value="TreeGrafter"/>
</dbReference>
<feature type="compositionally biased region" description="Basic and acidic residues" evidence="2">
    <location>
        <begin position="60"/>
        <end position="81"/>
    </location>
</feature>
<feature type="region of interest" description="Disordered" evidence="2">
    <location>
        <begin position="467"/>
        <end position="486"/>
    </location>
</feature>
<dbReference type="Gene3D" id="1.10.10.2830">
    <property type="match status" value="1"/>
</dbReference>
<dbReference type="Pfam" id="PF02195">
    <property type="entry name" value="ParB_N"/>
    <property type="match status" value="1"/>
</dbReference>